<dbReference type="SUPFAM" id="SSF56176">
    <property type="entry name" value="FAD-binding/transporter-associated domain-like"/>
    <property type="match status" value="1"/>
</dbReference>
<keyword evidence="2" id="KW-0274">FAD</keyword>
<dbReference type="SUPFAM" id="SSF55447">
    <property type="entry name" value="CO dehydrogenase flavoprotein C-terminal domain-like"/>
    <property type="match status" value="1"/>
</dbReference>
<reference evidence="5" key="1">
    <citation type="submission" date="2017-11" db="EMBL/GenBank/DDBJ databases">
        <authorList>
            <person name="Kajale S.C."/>
            <person name="Sharma A."/>
        </authorList>
    </citation>
    <scope>NUCLEOTIDE SEQUENCE</scope>
    <source>
        <strain evidence="5">LS1_42</strain>
    </source>
</reference>
<dbReference type="InterPro" id="IPR051312">
    <property type="entry name" value="Diverse_Substr_Oxidored"/>
</dbReference>
<dbReference type="EMBL" id="PHNJ01000006">
    <property type="protein sequence ID" value="TYL38078.1"/>
    <property type="molecule type" value="Genomic_DNA"/>
</dbReference>
<keyword evidence="1" id="KW-0285">Flavoprotein</keyword>
<keyword evidence="3" id="KW-0560">Oxidoreductase</keyword>
<accession>A0A8J8TQ39</accession>
<name>A0A8J8TQ39_9EURY</name>
<protein>
    <submittedName>
        <fullName evidence="5">Xanthine dehydrogenase family protein subunit M</fullName>
    </submittedName>
</protein>
<dbReference type="InterPro" id="IPR002346">
    <property type="entry name" value="Mopterin_DH_FAD-bd"/>
</dbReference>
<evidence type="ECO:0000256" key="2">
    <source>
        <dbReference type="ARBA" id="ARBA00022827"/>
    </source>
</evidence>
<comment type="caution">
    <text evidence="5">The sequence shown here is derived from an EMBL/GenBank/DDBJ whole genome shotgun (WGS) entry which is preliminary data.</text>
</comment>
<evidence type="ECO:0000313" key="6">
    <source>
        <dbReference type="Proteomes" id="UP000766904"/>
    </source>
</evidence>
<dbReference type="InterPro" id="IPR016169">
    <property type="entry name" value="FAD-bd_PCMH_sub2"/>
</dbReference>
<dbReference type="InterPro" id="IPR005107">
    <property type="entry name" value="CO_DH_flav_C"/>
</dbReference>
<feature type="domain" description="FAD-binding PCMH-type" evidence="4">
    <location>
        <begin position="1"/>
        <end position="184"/>
    </location>
</feature>
<dbReference type="InterPro" id="IPR016166">
    <property type="entry name" value="FAD-bd_PCMH"/>
</dbReference>
<dbReference type="OrthoDB" id="19205at2157"/>
<dbReference type="RefSeq" id="WP_148858387.1">
    <property type="nucleotide sequence ID" value="NZ_PHNJ01000006.1"/>
</dbReference>
<proteinExistence type="predicted"/>
<keyword evidence="6" id="KW-1185">Reference proteome</keyword>
<dbReference type="AlphaFoldDB" id="A0A8J8TQ39"/>
<dbReference type="GO" id="GO:0071949">
    <property type="term" value="F:FAD binding"/>
    <property type="evidence" value="ECO:0007669"/>
    <property type="project" value="InterPro"/>
</dbReference>
<dbReference type="InterPro" id="IPR036683">
    <property type="entry name" value="CO_DH_flav_C_dom_sf"/>
</dbReference>
<dbReference type="SMART" id="SM01092">
    <property type="entry name" value="CO_deh_flav_C"/>
    <property type="match status" value="1"/>
</dbReference>
<gene>
    <name evidence="5" type="ORF">CV102_12790</name>
</gene>
<evidence type="ECO:0000256" key="3">
    <source>
        <dbReference type="ARBA" id="ARBA00023002"/>
    </source>
</evidence>
<dbReference type="PANTHER" id="PTHR42659:SF2">
    <property type="entry name" value="XANTHINE DEHYDROGENASE SUBUNIT C-RELATED"/>
    <property type="match status" value="1"/>
</dbReference>
<organism evidence="5 6">
    <name type="scientific">Natronococcus pandeyae</name>
    <dbReference type="NCBI Taxonomy" id="2055836"/>
    <lineage>
        <taxon>Archaea</taxon>
        <taxon>Methanobacteriati</taxon>
        <taxon>Methanobacteriota</taxon>
        <taxon>Stenosarchaea group</taxon>
        <taxon>Halobacteria</taxon>
        <taxon>Halobacteriales</taxon>
        <taxon>Natrialbaceae</taxon>
        <taxon>Natronococcus</taxon>
    </lineage>
</organism>
<dbReference type="PANTHER" id="PTHR42659">
    <property type="entry name" value="XANTHINE DEHYDROGENASE SUBUNIT C-RELATED"/>
    <property type="match status" value="1"/>
</dbReference>
<dbReference type="GO" id="GO:0016491">
    <property type="term" value="F:oxidoreductase activity"/>
    <property type="evidence" value="ECO:0007669"/>
    <property type="project" value="UniProtKB-KW"/>
</dbReference>
<evidence type="ECO:0000256" key="1">
    <source>
        <dbReference type="ARBA" id="ARBA00022630"/>
    </source>
</evidence>
<dbReference type="InterPro" id="IPR016167">
    <property type="entry name" value="FAD-bd_PCMH_sub1"/>
</dbReference>
<sequence length="299" mass="30783">MYTNDFDYYRADSVDDALALLGDHDGAELVAGAHGLLPRMKTGEESPPALVDISQLSGLAAIEETDGSSGDSGGDGVSIGALATHTDIANSEIVRQRATALADAAAELGDPQVRNGGTIGGNLAHGDARSDPPAALLALDGSLVARSAGGERTIDATDLFEGPFETAVSSDEIVTGIRIPTADDAVSGYYKRRNPLSGYAMVGVGVWLRTDGETVQEARVAVTGATTTPTRLPGVEDELEGAAVTEEAITAAAAQAGTTLPDEAFVSDVQASAEYRAHLLTVDTERVLGEVLDVDYSSH</sequence>
<dbReference type="Pfam" id="PF03450">
    <property type="entry name" value="CO_deh_flav_C"/>
    <property type="match status" value="1"/>
</dbReference>
<dbReference type="Gene3D" id="3.30.43.10">
    <property type="entry name" value="Uridine Diphospho-n-acetylenolpyruvylglucosamine Reductase, domain 2"/>
    <property type="match status" value="1"/>
</dbReference>
<dbReference type="Proteomes" id="UP000766904">
    <property type="component" value="Unassembled WGS sequence"/>
</dbReference>
<evidence type="ECO:0000259" key="4">
    <source>
        <dbReference type="PROSITE" id="PS51387"/>
    </source>
</evidence>
<dbReference type="PROSITE" id="PS51387">
    <property type="entry name" value="FAD_PCMH"/>
    <property type="match status" value="1"/>
</dbReference>
<evidence type="ECO:0000313" key="5">
    <source>
        <dbReference type="EMBL" id="TYL38078.1"/>
    </source>
</evidence>
<dbReference type="Gene3D" id="3.30.465.10">
    <property type="match status" value="1"/>
</dbReference>
<dbReference type="Gene3D" id="3.30.390.50">
    <property type="entry name" value="CO dehydrogenase flavoprotein, C-terminal domain"/>
    <property type="match status" value="1"/>
</dbReference>
<dbReference type="InterPro" id="IPR036318">
    <property type="entry name" value="FAD-bd_PCMH-like_sf"/>
</dbReference>
<dbReference type="Pfam" id="PF00941">
    <property type="entry name" value="FAD_binding_5"/>
    <property type="match status" value="1"/>
</dbReference>